<dbReference type="GO" id="GO:0009103">
    <property type="term" value="P:lipopolysaccharide biosynthetic process"/>
    <property type="evidence" value="ECO:0007669"/>
    <property type="project" value="TreeGrafter"/>
</dbReference>
<comment type="caution">
    <text evidence="3">The sequence shown here is derived from an EMBL/GenBank/DDBJ whole genome shotgun (WGS) entry which is preliminary data.</text>
</comment>
<dbReference type="Pfam" id="PF00534">
    <property type="entry name" value="Glycos_transf_1"/>
    <property type="match status" value="1"/>
</dbReference>
<organism evidence="3 4">
    <name type="scientific">Salirhabdus euzebyi</name>
    <dbReference type="NCBI Taxonomy" id="394506"/>
    <lineage>
        <taxon>Bacteria</taxon>
        <taxon>Bacillati</taxon>
        <taxon>Bacillota</taxon>
        <taxon>Bacilli</taxon>
        <taxon>Bacillales</taxon>
        <taxon>Bacillaceae</taxon>
        <taxon>Salirhabdus</taxon>
    </lineage>
</organism>
<proteinExistence type="predicted"/>
<dbReference type="AlphaFoldDB" id="A0A841Q879"/>
<evidence type="ECO:0000313" key="4">
    <source>
        <dbReference type="Proteomes" id="UP000581688"/>
    </source>
</evidence>
<evidence type="ECO:0000259" key="2">
    <source>
        <dbReference type="Pfam" id="PF00534"/>
    </source>
</evidence>
<gene>
    <name evidence="3" type="ORF">HNQ94_003022</name>
</gene>
<evidence type="ECO:0000256" key="1">
    <source>
        <dbReference type="ARBA" id="ARBA00022679"/>
    </source>
</evidence>
<dbReference type="CDD" id="cd03794">
    <property type="entry name" value="GT4_WbuB-like"/>
    <property type="match status" value="1"/>
</dbReference>
<protein>
    <submittedName>
        <fullName evidence="3">Glycosyltransferase involved in cell wall biosynthesis</fullName>
    </submittedName>
</protein>
<keyword evidence="1 3" id="KW-0808">Transferase</keyword>
<dbReference type="Gene3D" id="3.40.50.2000">
    <property type="entry name" value="Glycogen Phosphorylase B"/>
    <property type="match status" value="2"/>
</dbReference>
<evidence type="ECO:0000313" key="3">
    <source>
        <dbReference type="EMBL" id="MBB6454533.1"/>
    </source>
</evidence>
<dbReference type="RefSeq" id="WP_174496927.1">
    <property type="nucleotide sequence ID" value="NZ_CADDWK010000010.1"/>
</dbReference>
<dbReference type="Proteomes" id="UP000581688">
    <property type="component" value="Unassembled WGS sequence"/>
</dbReference>
<keyword evidence="4" id="KW-1185">Reference proteome</keyword>
<accession>A0A841Q879</accession>
<dbReference type="InterPro" id="IPR001296">
    <property type="entry name" value="Glyco_trans_1"/>
</dbReference>
<dbReference type="EMBL" id="JACHGH010000010">
    <property type="protein sequence ID" value="MBB6454533.1"/>
    <property type="molecule type" value="Genomic_DNA"/>
</dbReference>
<name>A0A841Q879_9BACI</name>
<dbReference type="GO" id="GO:0016757">
    <property type="term" value="F:glycosyltransferase activity"/>
    <property type="evidence" value="ECO:0007669"/>
    <property type="project" value="InterPro"/>
</dbReference>
<dbReference type="PANTHER" id="PTHR46401:SF2">
    <property type="entry name" value="GLYCOSYLTRANSFERASE WBBK-RELATED"/>
    <property type="match status" value="1"/>
</dbReference>
<reference evidence="3 4" key="1">
    <citation type="submission" date="2020-08" db="EMBL/GenBank/DDBJ databases">
        <title>Genomic Encyclopedia of Type Strains, Phase IV (KMG-IV): sequencing the most valuable type-strain genomes for metagenomic binning, comparative biology and taxonomic classification.</title>
        <authorList>
            <person name="Goeker M."/>
        </authorList>
    </citation>
    <scope>NUCLEOTIDE SEQUENCE [LARGE SCALE GENOMIC DNA]</scope>
    <source>
        <strain evidence="3 4">DSM 19612</strain>
    </source>
</reference>
<dbReference type="SUPFAM" id="SSF53756">
    <property type="entry name" value="UDP-Glycosyltransferase/glycogen phosphorylase"/>
    <property type="match status" value="1"/>
</dbReference>
<sequence length="388" mass="44442">MNVLILSQAIDRKYLRIICDSLPKKSKITLITGSEINEIHNVEIIKSPMHNPKSIVSRIQSWLSFNMFLNKWIKRGGNNKFDLIFATSNPPINSYIGYKIKKRFSIPFIYMNWDIYPQIIEENFEAKIVKVICKLWHLVNNRIYKKIDRMITIGDVMAKSINKHLKSPIDISVIPIPANTKQLMPVEKNKNLFIKEQQLIDKFVVLYSGKMGYGHNIPLILEAAEKLKEISDIQFVFIGNGPGYKIVQDHMKNVDSQNIKLYGLQPLDIFPYSMASGDIGIVSQENKLAHLFMPSKTYDMMSCGLPIVGICSGNDDLSNLIIEHGVGEYVSSNDPNDLARTIRKLYEDKELLENYKKNAREVAVEEYSFEKIKEKYGVLFEGIGKGEK</sequence>
<dbReference type="PANTHER" id="PTHR46401">
    <property type="entry name" value="GLYCOSYLTRANSFERASE WBBK-RELATED"/>
    <property type="match status" value="1"/>
</dbReference>
<feature type="domain" description="Glycosyl transferase family 1" evidence="2">
    <location>
        <begin position="196"/>
        <end position="361"/>
    </location>
</feature>